<evidence type="ECO:0000313" key="3">
    <source>
        <dbReference type="Proteomes" id="UP000298663"/>
    </source>
</evidence>
<reference evidence="2 3" key="1">
    <citation type="journal article" date="2015" name="Genome Biol.">
        <title>Comparative genomics of Steinernema reveals deeply conserved gene regulatory networks.</title>
        <authorList>
            <person name="Dillman A.R."/>
            <person name="Macchietto M."/>
            <person name="Porter C.F."/>
            <person name="Rogers A."/>
            <person name="Williams B."/>
            <person name="Antoshechkin I."/>
            <person name="Lee M.M."/>
            <person name="Goodwin Z."/>
            <person name="Lu X."/>
            <person name="Lewis E.E."/>
            <person name="Goodrich-Blair H."/>
            <person name="Stock S.P."/>
            <person name="Adams B.J."/>
            <person name="Sternberg P.W."/>
            <person name="Mortazavi A."/>
        </authorList>
    </citation>
    <scope>NUCLEOTIDE SEQUENCE [LARGE SCALE GENOMIC DNA]</scope>
    <source>
        <strain evidence="2 3">ALL</strain>
    </source>
</reference>
<keyword evidence="3" id="KW-1185">Reference proteome</keyword>
<evidence type="ECO:0000256" key="1">
    <source>
        <dbReference type="SAM" id="MobiDB-lite"/>
    </source>
</evidence>
<dbReference type="Proteomes" id="UP000298663">
    <property type="component" value="Chromosome X"/>
</dbReference>
<reference evidence="2 3" key="2">
    <citation type="journal article" date="2019" name="G3 (Bethesda)">
        <title>Hybrid Assembly of the Genome of the Entomopathogenic Nematode Steinernema carpocapsae Identifies the X-Chromosome.</title>
        <authorList>
            <person name="Serra L."/>
            <person name="Macchietto M."/>
            <person name="Macias-Munoz A."/>
            <person name="McGill C.J."/>
            <person name="Rodriguez I.M."/>
            <person name="Rodriguez B."/>
            <person name="Murad R."/>
            <person name="Mortazavi A."/>
        </authorList>
    </citation>
    <scope>NUCLEOTIDE SEQUENCE [LARGE SCALE GENOMIC DNA]</scope>
    <source>
        <strain evidence="2 3">ALL</strain>
    </source>
</reference>
<organism evidence="2 3">
    <name type="scientific">Steinernema carpocapsae</name>
    <name type="common">Entomopathogenic nematode</name>
    <dbReference type="NCBI Taxonomy" id="34508"/>
    <lineage>
        <taxon>Eukaryota</taxon>
        <taxon>Metazoa</taxon>
        <taxon>Ecdysozoa</taxon>
        <taxon>Nematoda</taxon>
        <taxon>Chromadorea</taxon>
        <taxon>Rhabditida</taxon>
        <taxon>Tylenchina</taxon>
        <taxon>Panagrolaimomorpha</taxon>
        <taxon>Strongyloidoidea</taxon>
        <taxon>Steinernematidae</taxon>
        <taxon>Steinernema</taxon>
    </lineage>
</organism>
<feature type="region of interest" description="Disordered" evidence="1">
    <location>
        <begin position="1"/>
        <end position="25"/>
    </location>
</feature>
<sequence>MSKMEKLTGKQPISSNGPSLIQPSTAIDTQNSNLIIKIYRTNVMNTGNICYQKSPFYVLRQIIRNA</sequence>
<dbReference type="AlphaFoldDB" id="A0A4U8UL49"/>
<proteinExistence type="predicted"/>
<dbReference type="EMBL" id="CM016762">
    <property type="protein sequence ID" value="TMS33279.1"/>
    <property type="molecule type" value="Genomic_DNA"/>
</dbReference>
<name>A0A4U8UL49_STECR</name>
<protein>
    <submittedName>
        <fullName evidence="2">Uncharacterized protein</fullName>
    </submittedName>
</protein>
<comment type="caution">
    <text evidence="2">The sequence shown here is derived from an EMBL/GenBank/DDBJ whole genome shotgun (WGS) entry which is preliminary data.</text>
</comment>
<accession>A0A4U8UL49</accession>
<feature type="compositionally biased region" description="Polar residues" evidence="1">
    <location>
        <begin position="11"/>
        <end position="25"/>
    </location>
</feature>
<evidence type="ECO:0000313" key="2">
    <source>
        <dbReference type="EMBL" id="TMS33279.1"/>
    </source>
</evidence>
<dbReference type="EMBL" id="AZBU02000001">
    <property type="protein sequence ID" value="TMS33279.1"/>
    <property type="molecule type" value="Genomic_DNA"/>
</dbReference>
<gene>
    <name evidence="2" type="ORF">L596_001038</name>
</gene>